<comment type="caution">
    <text evidence="1">The sequence shown here is derived from an EMBL/GenBank/DDBJ whole genome shotgun (WGS) entry which is preliminary data.</text>
</comment>
<keyword evidence="3" id="KW-1185">Reference proteome</keyword>
<organism evidence="1">
    <name type="scientific">Neobacillus citreus</name>
    <dbReference type="NCBI Taxonomy" id="2833578"/>
    <lineage>
        <taxon>Bacteria</taxon>
        <taxon>Bacillati</taxon>
        <taxon>Bacillota</taxon>
        <taxon>Bacilli</taxon>
        <taxon>Bacillales</taxon>
        <taxon>Bacillaceae</taxon>
        <taxon>Neobacillus</taxon>
    </lineage>
</organism>
<dbReference type="AlphaFoldDB" id="A0A942Y685"/>
<protein>
    <submittedName>
        <fullName evidence="1">Uncharacterized protein</fullName>
    </submittedName>
</protein>
<dbReference type="RefSeq" id="WP_213140439.1">
    <property type="nucleotide sequence ID" value="NZ_JAGYPE020000001.1"/>
</dbReference>
<accession>A0A942Y685</accession>
<evidence type="ECO:0000313" key="1">
    <source>
        <dbReference type="EMBL" id="MBS4180456.1"/>
    </source>
</evidence>
<dbReference type="EMBL" id="JAGYPE010000001">
    <property type="protein sequence ID" value="MBS4180456.1"/>
    <property type="molecule type" value="Genomic_DNA"/>
</dbReference>
<evidence type="ECO:0000313" key="3">
    <source>
        <dbReference type="Proteomes" id="UP000677265"/>
    </source>
</evidence>
<gene>
    <name evidence="2" type="ORF">KHB02_000690</name>
    <name evidence="1" type="ORF">KHB02_03515</name>
</gene>
<name>A0A942Y685_9BACI</name>
<reference evidence="1" key="1">
    <citation type="submission" date="2021-05" db="EMBL/GenBank/DDBJ databases">
        <title>Novel Bacillus species.</title>
        <authorList>
            <person name="Liu G."/>
        </authorList>
    </citation>
    <scope>NUCLEOTIDE SEQUENCE</scope>
    <source>
        <strain evidence="1 3">FJAT-50051</strain>
    </source>
</reference>
<evidence type="ECO:0000313" key="2">
    <source>
        <dbReference type="EMBL" id="MCH6264042.1"/>
    </source>
</evidence>
<sequence>MKDYHCCATCQHFKAEKKAEGMFYFCKRLGYETKSSYKFNCWSPREEIKKLMDKK</sequence>
<proteinExistence type="predicted"/>
<dbReference type="Proteomes" id="UP000677265">
    <property type="component" value="Unassembled WGS sequence"/>
</dbReference>
<dbReference type="EMBL" id="JAGYPE020000001">
    <property type="protein sequence ID" value="MCH6264042.1"/>
    <property type="molecule type" value="Genomic_DNA"/>
</dbReference>